<dbReference type="PRINTS" id="PR00799">
    <property type="entry name" value="TRANSAMINASE"/>
</dbReference>
<dbReference type="GO" id="GO:0033585">
    <property type="term" value="P:L-phenylalanine biosynthetic process from chorismate via phenylpyruvate"/>
    <property type="evidence" value="ECO:0007669"/>
    <property type="project" value="TreeGrafter"/>
</dbReference>
<dbReference type="SUPFAM" id="SSF53383">
    <property type="entry name" value="PLP-dependent transferases"/>
    <property type="match status" value="1"/>
</dbReference>
<dbReference type="RefSeq" id="WP_110313541.1">
    <property type="nucleotide sequence ID" value="NZ_QJKC01000012.1"/>
</dbReference>
<keyword evidence="5" id="KW-0032">Aminotransferase</keyword>
<accession>A0A318JCG0</accession>
<comment type="caution">
    <text evidence="9">The sequence shown here is derived from an EMBL/GenBank/DDBJ whole genome shotgun (WGS) entry which is preliminary data.</text>
</comment>
<dbReference type="PANTHER" id="PTHR11879:SF37">
    <property type="entry name" value="AROMATIC-AMINO-ACID AMINOTRANSFERASE"/>
    <property type="match status" value="1"/>
</dbReference>
<feature type="domain" description="Aminotransferase class I/classII large" evidence="8">
    <location>
        <begin position="27"/>
        <end position="391"/>
    </location>
</feature>
<dbReference type="InterPro" id="IPR015424">
    <property type="entry name" value="PyrdxlP-dep_Trfase"/>
</dbReference>
<evidence type="ECO:0000256" key="7">
    <source>
        <dbReference type="ARBA" id="ARBA00022898"/>
    </source>
</evidence>
<proteinExistence type="inferred from homology"/>
<name>A0A318JCG0_9NEIS</name>
<dbReference type="OrthoDB" id="9766445at2"/>
<evidence type="ECO:0000256" key="1">
    <source>
        <dbReference type="ARBA" id="ARBA00001933"/>
    </source>
</evidence>
<dbReference type="GO" id="GO:0005829">
    <property type="term" value="C:cytosol"/>
    <property type="evidence" value="ECO:0007669"/>
    <property type="project" value="TreeGrafter"/>
</dbReference>
<evidence type="ECO:0000256" key="4">
    <source>
        <dbReference type="ARBA" id="ARBA00021531"/>
    </source>
</evidence>
<dbReference type="Gene3D" id="3.90.1150.10">
    <property type="entry name" value="Aspartate Aminotransferase, domain 1"/>
    <property type="match status" value="1"/>
</dbReference>
<dbReference type="Pfam" id="PF00155">
    <property type="entry name" value="Aminotran_1_2"/>
    <property type="match status" value="1"/>
</dbReference>
<dbReference type="CDD" id="cd00609">
    <property type="entry name" value="AAT_like"/>
    <property type="match status" value="1"/>
</dbReference>
<dbReference type="InterPro" id="IPR004839">
    <property type="entry name" value="Aminotransferase_I/II_large"/>
</dbReference>
<dbReference type="GO" id="GO:0042802">
    <property type="term" value="F:identical protein binding"/>
    <property type="evidence" value="ECO:0007669"/>
    <property type="project" value="TreeGrafter"/>
</dbReference>
<dbReference type="Gene3D" id="3.40.640.10">
    <property type="entry name" value="Type I PLP-dependent aspartate aminotransferase-like (Major domain)"/>
    <property type="match status" value="1"/>
</dbReference>
<comment type="similarity">
    <text evidence="2">Belongs to the class-I pyridoxal-phosphate-dependent aminotransferase family.</text>
</comment>
<organism evidence="9 10">
    <name type="scientific">Aquitalea magnusonii</name>
    <dbReference type="NCBI Taxonomy" id="332411"/>
    <lineage>
        <taxon>Bacteria</taxon>
        <taxon>Pseudomonadati</taxon>
        <taxon>Pseudomonadota</taxon>
        <taxon>Betaproteobacteria</taxon>
        <taxon>Neisseriales</taxon>
        <taxon>Chromobacteriaceae</taxon>
        <taxon>Aquitalea</taxon>
    </lineage>
</organism>
<dbReference type="PANTHER" id="PTHR11879">
    <property type="entry name" value="ASPARTATE AMINOTRANSFERASE"/>
    <property type="match status" value="1"/>
</dbReference>
<evidence type="ECO:0000256" key="6">
    <source>
        <dbReference type="ARBA" id="ARBA00022679"/>
    </source>
</evidence>
<keyword evidence="6" id="KW-0808">Transferase</keyword>
<keyword evidence="7" id="KW-0663">Pyridoxal phosphate</keyword>
<comment type="subunit">
    <text evidence="3">Homodimer.</text>
</comment>
<evidence type="ECO:0000313" key="9">
    <source>
        <dbReference type="EMBL" id="PXX44660.1"/>
    </source>
</evidence>
<dbReference type="InterPro" id="IPR015422">
    <property type="entry name" value="PyrdxlP-dep_Trfase_small"/>
</dbReference>
<protein>
    <recommendedName>
        <fullName evidence="4">Putative 8-amino-7-oxononanoate synthase</fullName>
    </recommendedName>
</protein>
<dbReference type="NCBIfam" id="NF006719">
    <property type="entry name" value="PRK09257.1"/>
    <property type="match status" value="1"/>
</dbReference>
<reference evidence="9 10" key="1">
    <citation type="submission" date="2018-05" db="EMBL/GenBank/DDBJ databases">
        <title>Genomic Encyclopedia of Type Strains, Phase IV (KMG-IV): sequencing the most valuable type-strain genomes for metagenomic binning, comparative biology and taxonomic classification.</title>
        <authorList>
            <person name="Goeker M."/>
        </authorList>
    </citation>
    <scope>NUCLEOTIDE SEQUENCE [LARGE SCALE GENOMIC DNA]</scope>
    <source>
        <strain evidence="9 10">DSM 25134</strain>
    </source>
</reference>
<dbReference type="InterPro" id="IPR000796">
    <property type="entry name" value="Asp_trans"/>
</dbReference>
<evidence type="ECO:0000259" key="8">
    <source>
        <dbReference type="Pfam" id="PF00155"/>
    </source>
</evidence>
<dbReference type="FunFam" id="3.40.640.10:FF:000015">
    <property type="entry name" value="Aspartate aminotransferase"/>
    <property type="match status" value="1"/>
</dbReference>
<evidence type="ECO:0000256" key="3">
    <source>
        <dbReference type="ARBA" id="ARBA00011738"/>
    </source>
</evidence>
<dbReference type="InterPro" id="IPR015421">
    <property type="entry name" value="PyrdxlP-dep_Trfase_major"/>
</dbReference>
<dbReference type="AlphaFoldDB" id="A0A318JCG0"/>
<evidence type="ECO:0000256" key="5">
    <source>
        <dbReference type="ARBA" id="ARBA00022576"/>
    </source>
</evidence>
<dbReference type="FunFam" id="3.90.1150.10:FF:000001">
    <property type="entry name" value="Aspartate aminotransferase"/>
    <property type="match status" value="1"/>
</dbReference>
<dbReference type="EMBL" id="QJKC01000012">
    <property type="protein sequence ID" value="PXX44660.1"/>
    <property type="molecule type" value="Genomic_DNA"/>
</dbReference>
<comment type="cofactor">
    <cofactor evidence="1">
        <name>pyridoxal 5'-phosphate</name>
        <dbReference type="ChEBI" id="CHEBI:597326"/>
    </cofactor>
</comment>
<dbReference type="GO" id="GO:0004838">
    <property type="term" value="F:L-tyrosine-2-oxoglutarate transaminase activity"/>
    <property type="evidence" value="ECO:0007669"/>
    <property type="project" value="TreeGrafter"/>
</dbReference>
<evidence type="ECO:0000256" key="2">
    <source>
        <dbReference type="ARBA" id="ARBA00007441"/>
    </source>
</evidence>
<keyword evidence="10" id="KW-1185">Reference proteome</keyword>
<evidence type="ECO:0000313" key="10">
    <source>
        <dbReference type="Proteomes" id="UP000248395"/>
    </source>
</evidence>
<gene>
    <name evidence="9" type="ORF">DFR38_11283</name>
</gene>
<dbReference type="Proteomes" id="UP000248395">
    <property type="component" value="Unassembled WGS sequence"/>
</dbReference>
<sequence length="398" mass="43836">MFEHVEAYPGDPILTLVETFHADTRSQKVNLGIGLYYDEEGRIPLLDSVQQAEAARAASPAPRPYLPMEGAANYRSAVQKLLFGATHPALQQQRIATIQTIGGSGALKVGADFIKRYFPHSEAWISKPSWDNHRAIFEGAGIKVHDYPYYDAHSGGLLFDDMLATLKQLPAQSVVLLHPCCHNPTGVDLSQAQWDALIPVLKNGNLLPFLDIAYQGFGQGLDEDAYAIRALADAGISFFVSNSFSKNLSFYGERCGGLSIVCQSQEEAERVLGQMKATVRRNYSSPPTHGGQITAAVMNDPALFALWQTEVAQMRVRIKAMRQQLFAVLSARLPGRDFSYFTTQQGMFSYTGLSPEQVDRLREEFAVYLVRSGRMCVAGLNSRNVDYVAQAMASVLEG</sequence>
<dbReference type="GO" id="GO:0030170">
    <property type="term" value="F:pyridoxal phosphate binding"/>
    <property type="evidence" value="ECO:0007669"/>
    <property type="project" value="InterPro"/>
</dbReference>